<gene>
    <name evidence="1" type="ORF">GYMLUDRAFT_598315</name>
</gene>
<sequence>MNNVGCFCITVFCFIHMSILYLYHVVSSGCCPSYPRTSNNLVMGFSASCASIWLLTSYPHLFNDFVTVFRAGFVSQMYFSVPVHDICTQHRHFSTCSPCSFGSFSIYCLYRDFIFQLGVHGQSKLLARLVVHTKCCFRWFLKLLPVKIYCRIRVDVFLEGLSSSSRMRLVVCSGESISRRYIVYKAVETEVSAC</sequence>
<evidence type="ECO:0000313" key="2">
    <source>
        <dbReference type="Proteomes" id="UP000053593"/>
    </source>
</evidence>
<accession>A0A0D0BB12</accession>
<dbReference type="HOGENOM" id="CLU_1402588_0_0_1"/>
<dbReference type="Proteomes" id="UP000053593">
    <property type="component" value="Unassembled WGS sequence"/>
</dbReference>
<dbReference type="AlphaFoldDB" id="A0A0D0BB12"/>
<protein>
    <submittedName>
        <fullName evidence="1">Uncharacterized protein</fullName>
    </submittedName>
</protein>
<keyword evidence="2" id="KW-1185">Reference proteome</keyword>
<reference evidence="1 2" key="1">
    <citation type="submission" date="2014-04" db="EMBL/GenBank/DDBJ databases">
        <title>Evolutionary Origins and Diversification of the Mycorrhizal Mutualists.</title>
        <authorList>
            <consortium name="DOE Joint Genome Institute"/>
            <consortium name="Mycorrhizal Genomics Consortium"/>
            <person name="Kohler A."/>
            <person name="Kuo A."/>
            <person name="Nagy L.G."/>
            <person name="Floudas D."/>
            <person name="Copeland A."/>
            <person name="Barry K.W."/>
            <person name="Cichocki N."/>
            <person name="Veneault-Fourrey C."/>
            <person name="LaButti K."/>
            <person name="Lindquist E.A."/>
            <person name="Lipzen A."/>
            <person name="Lundell T."/>
            <person name="Morin E."/>
            <person name="Murat C."/>
            <person name="Riley R."/>
            <person name="Ohm R."/>
            <person name="Sun H."/>
            <person name="Tunlid A."/>
            <person name="Henrissat B."/>
            <person name="Grigoriev I.V."/>
            <person name="Hibbett D.S."/>
            <person name="Martin F."/>
        </authorList>
    </citation>
    <scope>NUCLEOTIDE SEQUENCE [LARGE SCALE GENOMIC DNA]</scope>
    <source>
        <strain evidence="1 2">FD-317 M1</strain>
    </source>
</reference>
<name>A0A0D0BB12_9AGAR</name>
<proteinExistence type="predicted"/>
<organism evidence="1 2">
    <name type="scientific">Collybiopsis luxurians FD-317 M1</name>
    <dbReference type="NCBI Taxonomy" id="944289"/>
    <lineage>
        <taxon>Eukaryota</taxon>
        <taxon>Fungi</taxon>
        <taxon>Dikarya</taxon>
        <taxon>Basidiomycota</taxon>
        <taxon>Agaricomycotina</taxon>
        <taxon>Agaricomycetes</taxon>
        <taxon>Agaricomycetidae</taxon>
        <taxon>Agaricales</taxon>
        <taxon>Marasmiineae</taxon>
        <taxon>Omphalotaceae</taxon>
        <taxon>Collybiopsis</taxon>
        <taxon>Collybiopsis luxurians</taxon>
    </lineage>
</organism>
<dbReference type="EMBL" id="KN834773">
    <property type="protein sequence ID" value="KIK60935.1"/>
    <property type="molecule type" value="Genomic_DNA"/>
</dbReference>
<evidence type="ECO:0000313" key="1">
    <source>
        <dbReference type="EMBL" id="KIK60935.1"/>
    </source>
</evidence>